<proteinExistence type="predicted"/>
<dbReference type="EMBL" id="JAPFFF010000015">
    <property type="protein sequence ID" value="KAK8866677.1"/>
    <property type="molecule type" value="Genomic_DNA"/>
</dbReference>
<organism evidence="1 2">
    <name type="scientific">Tritrichomonas musculus</name>
    <dbReference type="NCBI Taxonomy" id="1915356"/>
    <lineage>
        <taxon>Eukaryota</taxon>
        <taxon>Metamonada</taxon>
        <taxon>Parabasalia</taxon>
        <taxon>Tritrichomonadida</taxon>
        <taxon>Tritrichomonadidae</taxon>
        <taxon>Tritrichomonas</taxon>
    </lineage>
</organism>
<protein>
    <submittedName>
        <fullName evidence="1">Uncharacterized protein</fullName>
    </submittedName>
</protein>
<accession>A0ABR2IP56</accession>
<dbReference type="SUPFAM" id="SSF48371">
    <property type="entry name" value="ARM repeat"/>
    <property type="match status" value="1"/>
</dbReference>
<dbReference type="InterPro" id="IPR011989">
    <property type="entry name" value="ARM-like"/>
</dbReference>
<sequence>MTLVWKADENLSLKRNSEAINQSSSGEEEETFEKDSLEMRNILISFTNFPYQNLNELYRISGDLIESNSSLLKFLHQINFFETFAYFLNEINNPPDKITSLKILLNLSRLPTSECLPLIQGEDLALVFLKNNIFSEINDVRYLSLKCLKNFAQDSPECRKLILFNNLLNDFYSLLIGRSDDLKLVKLIGKTILFLLLEKLVDEDIKIVKRISFDLIGMAQQYAFVEDFPCKYLCSLSEKEKDPDNDFIENAQVLVQFLVQVKNSKSLPNLMKFFFVRSGFDCEAYAFFSNGIFSALYNNFIINKDNNIDRYNSKENKIEWSAWLIDAILKKVNESIFQFLEIGFLEAFIDFSLNGNYQFKSASALVFSTALNSILANKIKIADNLMIALNEVASRYIQDIDSYDEKTIISSFSLILSLISLQKDPKPLLSLLFEETTYNIISTFAEQSENSTLREKAKEVLHTINQYNTNLAH</sequence>
<keyword evidence="2" id="KW-1185">Reference proteome</keyword>
<dbReference type="Gene3D" id="1.25.10.10">
    <property type="entry name" value="Leucine-rich Repeat Variant"/>
    <property type="match status" value="1"/>
</dbReference>
<name>A0ABR2IP56_9EUKA</name>
<evidence type="ECO:0000313" key="1">
    <source>
        <dbReference type="EMBL" id="KAK8866677.1"/>
    </source>
</evidence>
<gene>
    <name evidence="1" type="ORF">M9Y10_009644</name>
</gene>
<evidence type="ECO:0000313" key="2">
    <source>
        <dbReference type="Proteomes" id="UP001470230"/>
    </source>
</evidence>
<reference evidence="1 2" key="1">
    <citation type="submission" date="2024-04" db="EMBL/GenBank/DDBJ databases">
        <title>Tritrichomonas musculus Genome.</title>
        <authorList>
            <person name="Alves-Ferreira E."/>
            <person name="Grigg M."/>
            <person name="Lorenzi H."/>
            <person name="Galac M."/>
        </authorList>
    </citation>
    <scope>NUCLEOTIDE SEQUENCE [LARGE SCALE GENOMIC DNA]</scope>
    <source>
        <strain evidence="1 2">EAF2021</strain>
    </source>
</reference>
<dbReference type="InterPro" id="IPR016024">
    <property type="entry name" value="ARM-type_fold"/>
</dbReference>
<dbReference type="Proteomes" id="UP001470230">
    <property type="component" value="Unassembled WGS sequence"/>
</dbReference>
<comment type="caution">
    <text evidence="1">The sequence shown here is derived from an EMBL/GenBank/DDBJ whole genome shotgun (WGS) entry which is preliminary data.</text>
</comment>